<accession>A0A1A6H0F5</accession>
<dbReference type="AlphaFoldDB" id="A0A1A6H0F5"/>
<protein>
    <submittedName>
        <fullName evidence="1">Uncharacterized protein</fullName>
    </submittedName>
</protein>
<evidence type="ECO:0000313" key="2">
    <source>
        <dbReference type="Proteomes" id="UP000092124"/>
    </source>
</evidence>
<comment type="caution">
    <text evidence="1">The sequence shown here is derived from an EMBL/GenBank/DDBJ whole genome shotgun (WGS) entry which is preliminary data.</text>
</comment>
<dbReference type="Proteomes" id="UP000092124">
    <property type="component" value="Unassembled WGS sequence"/>
</dbReference>
<reference evidence="1 2" key="1">
    <citation type="submission" date="2016-06" db="EMBL/GenBank/DDBJ databases">
        <title>The Draft Genome Sequence and Annotation of the Desert Woodrat Neotoma lepida.</title>
        <authorList>
            <person name="Campbell M."/>
            <person name="Oakeson K.F."/>
            <person name="Yandell M."/>
            <person name="Halpert J.R."/>
            <person name="Dearing D."/>
        </authorList>
    </citation>
    <scope>NUCLEOTIDE SEQUENCE [LARGE SCALE GENOMIC DNA]</scope>
    <source>
        <strain evidence="1">417</strain>
        <tissue evidence="1">Liver</tissue>
    </source>
</reference>
<sequence length="90" mass="10169">MALEGGASPPCSSSIVTPTQLESILPIYPCAQHSSLYKQMPPLSIYMPFNTDLGWLGWKWIKSTQSFLEEFNSSYNFMKKPCDANHTTNY</sequence>
<name>A0A1A6H0F5_NEOLE</name>
<evidence type="ECO:0000313" key="1">
    <source>
        <dbReference type="EMBL" id="OBS72068.1"/>
    </source>
</evidence>
<organism evidence="1 2">
    <name type="scientific">Neotoma lepida</name>
    <name type="common">Desert woodrat</name>
    <dbReference type="NCBI Taxonomy" id="56216"/>
    <lineage>
        <taxon>Eukaryota</taxon>
        <taxon>Metazoa</taxon>
        <taxon>Chordata</taxon>
        <taxon>Craniata</taxon>
        <taxon>Vertebrata</taxon>
        <taxon>Euteleostomi</taxon>
        <taxon>Mammalia</taxon>
        <taxon>Eutheria</taxon>
        <taxon>Euarchontoglires</taxon>
        <taxon>Glires</taxon>
        <taxon>Rodentia</taxon>
        <taxon>Myomorpha</taxon>
        <taxon>Muroidea</taxon>
        <taxon>Cricetidae</taxon>
        <taxon>Neotominae</taxon>
        <taxon>Neotoma</taxon>
    </lineage>
</organism>
<keyword evidence="2" id="KW-1185">Reference proteome</keyword>
<gene>
    <name evidence="1" type="ORF">A6R68_13354</name>
</gene>
<dbReference type="EMBL" id="LZPO01055211">
    <property type="protein sequence ID" value="OBS72068.1"/>
    <property type="molecule type" value="Genomic_DNA"/>
</dbReference>
<proteinExistence type="predicted"/>